<evidence type="ECO:0000256" key="1">
    <source>
        <dbReference type="ARBA" id="ARBA00001971"/>
    </source>
</evidence>
<dbReference type="InterPro" id="IPR036396">
    <property type="entry name" value="Cyt_P450_sf"/>
</dbReference>
<evidence type="ECO:0000313" key="9">
    <source>
        <dbReference type="Proteomes" id="UP000054538"/>
    </source>
</evidence>
<feature type="transmembrane region" description="Helical" evidence="7">
    <location>
        <begin position="28"/>
        <end position="49"/>
    </location>
</feature>
<keyword evidence="7" id="KW-0812">Transmembrane</keyword>
<protein>
    <recommendedName>
        <fullName evidence="10">Cytochrome P450</fullName>
    </recommendedName>
</protein>
<dbReference type="HOGENOM" id="CLU_022195_0_2_1"/>
<reference evidence="8 9" key="1">
    <citation type="submission" date="2014-04" db="EMBL/GenBank/DDBJ databases">
        <authorList>
            <consortium name="DOE Joint Genome Institute"/>
            <person name="Kuo A."/>
            <person name="Kohler A."/>
            <person name="Jargeat P."/>
            <person name="Nagy L.G."/>
            <person name="Floudas D."/>
            <person name="Copeland A."/>
            <person name="Barry K.W."/>
            <person name="Cichocki N."/>
            <person name="Veneault-Fourrey C."/>
            <person name="LaButti K."/>
            <person name="Lindquist E.A."/>
            <person name="Lipzen A."/>
            <person name="Lundell T."/>
            <person name="Morin E."/>
            <person name="Murat C."/>
            <person name="Sun H."/>
            <person name="Tunlid A."/>
            <person name="Henrissat B."/>
            <person name="Grigoriev I.V."/>
            <person name="Hibbett D.S."/>
            <person name="Martin F."/>
            <person name="Nordberg H.P."/>
            <person name="Cantor M.N."/>
            <person name="Hua S.X."/>
        </authorList>
    </citation>
    <scope>NUCLEOTIDE SEQUENCE [LARGE SCALE GENOMIC DNA]</scope>
    <source>
        <strain evidence="8 9">Ve08.2h10</strain>
    </source>
</reference>
<dbReference type="InParanoid" id="A0A0D0DED0"/>
<dbReference type="CDD" id="cd11041">
    <property type="entry name" value="CYP503A1-like"/>
    <property type="match status" value="1"/>
</dbReference>
<keyword evidence="7" id="KW-1133">Transmembrane helix</keyword>
<keyword evidence="7" id="KW-0472">Membrane</keyword>
<dbReference type="EMBL" id="KN827819">
    <property type="protein sequence ID" value="KIK75845.1"/>
    <property type="molecule type" value="Genomic_DNA"/>
</dbReference>
<accession>A0A0D0DED0</accession>
<evidence type="ECO:0000256" key="7">
    <source>
        <dbReference type="SAM" id="Phobius"/>
    </source>
</evidence>
<keyword evidence="5 6" id="KW-0408">Iron</keyword>
<dbReference type="Pfam" id="PF00067">
    <property type="entry name" value="p450"/>
    <property type="match status" value="1"/>
</dbReference>
<dbReference type="Proteomes" id="UP000054538">
    <property type="component" value="Unassembled WGS sequence"/>
</dbReference>
<dbReference type="GO" id="GO:0016705">
    <property type="term" value="F:oxidoreductase activity, acting on paired donors, with incorporation or reduction of molecular oxygen"/>
    <property type="evidence" value="ECO:0007669"/>
    <property type="project" value="InterPro"/>
</dbReference>
<dbReference type="STRING" id="930991.A0A0D0DED0"/>
<sequence length="526" mass="58724">MVAWFKRVPPLNSLIMQLQVPTALSDGIQGASGLAGIAVAAFAVAFVVAKLSKRPNLDAIPTAGSKTWLGSWWAGIQFITKAPDIVREGYEKHKGTPFKVADMHRWKVVLSGHNLIEDVSKASDDELSLAEAANDEFKVKYTLGHDVYYNPYHVPIIRSQLTRNVGILYPDIRDEMVTAFEETLDLRGNEWKSVPAFQTIQKVVSRTSNRIFVGLRLCRNPDWIDLNTQFALDVAKGALIIGLFPNVLAPLIARFMTSVPGSTMRAMEHLGPIIEDRRKHLEEHGQDWADKPNDFLSWLMDHPDGSRASVKELTLRILSLNFAGLHTTSISFAQALYDLAANPQYMRPLREEVEAIVETDGWSKEALAKMRKIDSFLKESQRMDGISCVSMSRKAMKDFTLSDGTVLPQGTIVTIASQATRLDNAIYENADMFDPLRFANMHEEDGDDAKHSFVSTNAEYLAFAHGRHACPGRFFVATALKSMLAHVVLSYDIKLEDNVSRPRSSPIGVHIVAHPTAKVMFRRRAH</sequence>
<evidence type="ECO:0000256" key="5">
    <source>
        <dbReference type="ARBA" id="ARBA00023004"/>
    </source>
</evidence>
<dbReference type="InterPro" id="IPR002401">
    <property type="entry name" value="Cyt_P450_E_grp-I"/>
</dbReference>
<evidence type="ECO:0000256" key="2">
    <source>
        <dbReference type="ARBA" id="ARBA00010617"/>
    </source>
</evidence>
<dbReference type="SUPFAM" id="SSF48264">
    <property type="entry name" value="Cytochrome P450"/>
    <property type="match status" value="1"/>
</dbReference>
<evidence type="ECO:0008006" key="10">
    <source>
        <dbReference type="Google" id="ProtNLM"/>
    </source>
</evidence>
<evidence type="ECO:0000256" key="4">
    <source>
        <dbReference type="ARBA" id="ARBA00023002"/>
    </source>
</evidence>
<keyword evidence="3 6" id="KW-0479">Metal-binding</keyword>
<feature type="binding site" description="axial binding residue" evidence="6">
    <location>
        <position position="470"/>
    </location>
    <ligand>
        <name>heme</name>
        <dbReference type="ChEBI" id="CHEBI:30413"/>
    </ligand>
    <ligandPart>
        <name>Fe</name>
        <dbReference type="ChEBI" id="CHEBI:18248"/>
    </ligandPart>
</feature>
<keyword evidence="4" id="KW-0560">Oxidoreductase</keyword>
<dbReference type="Gene3D" id="1.10.630.10">
    <property type="entry name" value="Cytochrome P450"/>
    <property type="match status" value="1"/>
</dbReference>
<keyword evidence="9" id="KW-1185">Reference proteome</keyword>
<dbReference type="PRINTS" id="PR00463">
    <property type="entry name" value="EP450I"/>
</dbReference>
<dbReference type="GO" id="GO:0020037">
    <property type="term" value="F:heme binding"/>
    <property type="evidence" value="ECO:0007669"/>
    <property type="project" value="InterPro"/>
</dbReference>
<dbReference type="InterPro" id="IPR001128">
    <property type="entry name" value="Cyt_P450"/>
</dbReference>
<organism evidence="8 9">
    <name type="scientific">Paxillus rubicundulus Ve08.2h10</name>
    <dbReference type="NCBI Taxonomy" id="930991"/>
    <lineage>
        <taxon>Eukaryota</taxon>
        <taxon>Fungi</taxon>
        <taxon>Dikarya</taxon>
        <taxon>Basidiomycota</taxon>
        <taxon>Agaricomycotina</taxon>
        <taxon>Agaricomycetes</taxon>
        <taxon>Agaricomycetidae</taxon>
        <taxon>Boletales</taxon>
        <taxon>Paxilineae</taxon>
        <taxon>Paxillaceae</taxon>
        <taxon>Paxillus</taxon>
    </lineage>
</organism>
<gene>
    <name evidence="8" type="ORF">PAXRUDRAFT_784051</name>
</gene>
<dbReference type="OrthoDB" id="1844152at2759"/>
<name>A0A0D0DED0_9AGAM</name>
<proteinExistence type="inferred from homology"/>
<reference evidence="9" key="2">
    <citation type="submission" date="2015-01" db="EMBL/GenBank/DDBJ databases">
        <title>Evolutionary Origins and Diversification of the Mycorrhizal Mutualists.</title>
        <authorList>
            <consortium name="DOE Joint Genome Institute"/>
            <consortium name="Mycorrhizal Genomics Consortium"/>
            <person name="Kohler A."/>
            <person name="Kuo A."/>
            <person name="Nagy L.G."/>
            <person name="Floudas D."/>
            <person name="Copeland A."/>
            <person name="Barry K.W."/>
            <person name="Cichocki N."/>
            <person name="Veneault-Fourrey C."/>
            <person name="LaButti K."/>
            <person name="Lindquist E.A."/>
            <person name="Lipzen A."/>
            <person name="Lundell T."/>
            <person name="Morin E."/>
            <person name="Murat C."/>
            <person name="Riley R."/>
            <person name="Ohm R."/>
            <person name="Sun H."/>
            <person name="Tunlid A."/>
            <person name="Henrissat B."/>
            <person name="Grigoriev I.V."/>
            <person name="Hibbett D.S."/>
            <person name="Martin F."/>
        </authorList>
    </citation>
    <scope>NUCLEOTIDE SEQUENCE [LARGE SCALE GENOMIC DNA]</scope>
    <source>
        <strain evidence="9">Ve08.2h10</strain>
    </source>
</reference>
<evidence type="ECO:0000313" key="8">
    <source>
        <dbReference type="EMBL" id="KIK75845.1"/>
    </source>
</evidence>
<dbReference type="GO" id="GO:0005506">
    <property type="term" value="F:iron ion binding"/>
    <property type="evidence" value="ECO:0007669"/>
    <property type="project" value="InterPro"/>
</dbReference>
<evidence type="ECO:0000256" key="3">
    <source>
        <dbReference type="ARBA" id="ARBA00022723"/>
    </source>
</evidence>
<dbReference type="PANTHER" id="PTHR46206">
    <property type="entry name" value="CYTOCHROME P450"/>
    <property type="match status" value="1"/>
</dbReference>
<comment type="cofactor">
    <cofactor evidence="1 6">
        <name>heme</name>
        <dbReference type="ChEBI" id="CHEBI:30413"/>
    </cofactor>
</comment>
<dbReference type="AlphaFoldDB" id="A0A0D0DED0"/>
<comment type="similarity">
    <text evidence="2">Belongs to the cytochrome P450 family.</text>
</comment>
<dbReference type="GO" id="GO:0004497">
    <property type="term" value="F:monooxygenase activity"/>
    <property type="evidence" value="ECO:0007669"/>
    <property type="project" value="InterPro"/>
</dbReference>
<evidence type="ECO:0000256" key="6">
    <source>
        <dbReference type="PIRSR" id="PIRSR602401-1"/>
    </source>
</evidence>
<keyword evidence="6" id="KW-0349">Heme</keyword>